<dbReference type="SUPFAM" id="SSF56300">
    <property type="entry name" value="Metallo-dependent phosphatases"/>
    <property type="match status" value="1"/>
</dbReference>
<dbReference type="GO" id="GO:0016787">
    <property type="term" value="F:hydrolase activity"/>
    <property type="evidence" value="ECO:0007669"/>
    <property type="project" value="InterPro"/>
</dbReference>
<name>A0AAE3D431_9HYPH</name>
<dbReference type="Proteomes" id="UP001196509">
    <property type="component" value="Unassembled WGS sequence"/>
</dbReference>
<dbReference type="PANTHER" id="PTHR36492:SF2">
    <property type="entry name" value="[ACYL-CARRIER-PROTEIN] PHOSPHODIESTERASE PPTH"/>
    <property type="match status" value="1"/>
</dbReference>
<gene>
    <name evidence="2" type="ORF">K1W69_24710</name>
</gene>
<dbReference type="Gene3D" id="3.60.21.10">
    <property type="match status" value="1"/>
</dbReference>
<reference evidence="2" key="1">
    <citation type="submission" date="2021-08" db="EMBL/GenBank/DDBJ databases">
        <title>Hoeflea bacterium WL0058 sp. nov., isolated from the sediment.</title>
        <authorList>
            <person name="Wang L."/>
            <person name="Zhang D."/>
        </authorList>
    </citation>
    <scope>NUCLEOTIDE SEQUENCE</scope>
    <source>
        <strain evidence="2">WL0058</strain>
    </source>
</reference>
<evidence type="ECO:0000313" key="2">
    <source>
        <dbReference type="EMBL" id="MBW8640416.1"/>
    </source>
</evidence>
<dbReference type="InterPro" id="IPR029052">
    <property type="entry name" value="Metallo-depent_PP-like"/>
</dbReference>
<dbReference type="RefSeq" id="WP_220231144.1">
    <property type="nucleotide sequence ID" value="NZ_JAICBX010000006.1"/>
</dbReference>
<accession>A0AAE3D431</accession>
<proteinExistence type="predicted"/>
<dbReference type="InterPro" id="IPR004843">
    <property type="entry name" value="Calcineurin-like_PHP"/>
</dbReference>
<dbReference type="InterPro" id="IPR052963">
    <property type="entry name" value="Pantetheine_PDE"/>
</dbReference>
<sequence>MRIFAVSDIHVDHEVNARWFNGLSEVDFTDDYLILAGDVSHVLGEIETVFDRASRKFARVFYVPGNHDLWLRNETQFASSLDKFDAVHDLADDVGIVTEAHHEDGLSIVPLLGWYDYSFGAPGNILKSAWSDYRLCKWPQGHDDASVTRRFLAMNEPLPDMPAGNKVISFSHFLPRIDVMPRRIPPHRRFVYPVLGSDSIDAQVRRLSSHIHVYGHSHVNRNVTIDGVTYINNAYGYPKETRISAKRLVVIHED</sequence>
<dbReference type="PANTHER" id="PTHR36492">
    <property type="match status" value="1"/>
</dbReference>
<protein>
    <submittedName>
        <fullName evidence="2">Metallophosphoesterase family protein</fullName>
    </submittedName>
</protein>
<evidence type="ECO:0000313" key="3">
    <source>
        <dbReference type="Proteomes" id="UP001196509"/>
    </source>
</evidence>
<evidence type="ECO:0000259" key="1">
    <source>
        <dbReference type="Pfam" id="PF00149"/>
    </source>
</evidence>
<comment type="caution">
    <text evidence="2">The sequence shown here is derived from an EMBL/GenBank/DDBJ whole genome shotgun (WGS) entry which is preliminary data.</text>
</comment>
<dbReference type="Pfam" id="PF00149">
    <property type="entry name" value="Metallophos"/>
    <property type="match status" value="1"/>
</dbReference>
<dbReference type="CDD" id="cd00838">
    <property type="entry name" value="MPP_superfamily"/>
    <property type="match status" value="1"/>
</dbReference>
<dbReference type="EMBL" id="JAICBX010000006">
    <property type="protein sequence ID" value="MBW8640416.1"/>
    <property type="molecule type" value="Genomic_DNA"/>
</dbReference>
<dbReference type="AlphaFoldDB" id="A0AAE3D431"/>
<feature type="domain" description="Calcineurin-like phosphoesterase" evidence="1">
    <location>
        <begin position="1"/>
        <end position="219"/>
    </location>
</feature>
<keyword evidence="3" id="KW-1185">Reference proteome</keyword>
<organism evidence="2 3">
    <name type="scientific">Flavimaribacter sediminis</name>
    <dbReference type="NCBI Taxonomy" id="2865987"/>
    <lineage>
        <taxon>Bacteria</taxon>
        <taxon>Pseudomonadati</taxon>
        <taxon>Pseudomonadota</taxon>
        <taxon>Alphaproteobacteria</taxon>
        <taxon>Hyphomicrobiales</taxon>
        <taxon>Rhizobiaceae</taxon>
        <taxon>Flavimaribacter</taxon>
    </lineage>
</organism>